<proteinExistence type="predicted"/>
<evidence type="ECO:0000256" key="3">
    <source>
        <dbReference type="ARBA" id="ARBA00022692"/>
    </source>
</evidence>
<dbReference type="GO" id="GO:0015171">
    <property type="term" value="F:amino acid transmembrane transporter activity"/>
    <property type="evidence" value="ECO:0007669"/>
    <property type="project" value="TreeGrafter"/>
</dbReference>
<feature type="transmembrane region" description="Helical" evidence="6">
    <location>
        <begin position="153"/>
        <end position="176"/>
    </location>
</feature>
<dbReference type="GO" id="GO:0005886">
    <property type="term" value="C:plasma membrane"/>
    <property type="evidence" value="ECO:0007669"/>
    <property type="project" value="UniProtKB-SubCell"/>
</dbReference>
<keyword evidence="3 6" id="KW-0812">Transmembrane</keyword>
<accession>A0A1B9P3N5</accession>
<dbReference type="InterPro" id="IPR001123">
    <property type="entry name" value="LeuE-type"/>
</dbReference>
<dbReference type="STRING" id="688.A6E04_04005"/>
<evidence type="ECO:0000256" key="2">
    <source>
        <dbReference type="ARBA" id="ARBA00022475"/>
    </source>
</evidence>
<dbReference type="OrthoDB" id="9804822at2"/>
<dbReference type="RefSeq" id="WP_017021889.1">
    <property type="nucleotide sequence ID" value="NZ_CAWMPN010000004.1"/>
</dbReference>
<dbReference type="Pfam" id="PF01810">
    <property type="entry name" value="LysE"/>
    <property type="match status" value="1"/>
</dbReference>
<keyword evidence="5 6" id="KW-0472">Membrane</keyword>
<comment type="subcellular location">
    <subcellularLocation>
        <location evidence="1">Cell membrane</location>
        <topology evidence="1">Multi-pass membrane protein</topology>
    </subcellularLocation>
</comment>
<feature type="transmembrane region" description="Helical" evidence="6">
    <location>
        <begin position="68"/>
        <end position="88"/>
    </location>
</feature>
<evidence type="ECO:0000256" key="5">
    <source>
        <dbReference type="ARBA" id="ARBA00023136"/>
    </source>
</evidence>
<sequence>MAVDTLMTFAGIVFLLAIIPGPNALLILYTSLAQGKKLAFVNILGVGFGFLIHAFVSAQGLSLLLSQSAMAFNLLKWLGVGYLLWLGISNIKKGLTLSQLTLDLNQATGIPSLKSSFIKGLLTNLLNPKIVLFYLSIFPQFVSPQHILEQSMILGLTQALVVASWFLVVILFATKLKVLLTAPKTAKWLNYISGGLFMSFSATLASTRL</sequence>
<feature type="transmembrane region" description="Helical" evidence="6">
    <location>
        <begin position="188"/>
        <end position="206"/>
    </location>
</feature>
<evidence type="ECO:0000256" key="4">
    <source>
        <dbReference type="ARBA" id="ARBA00022989"/>
    </source>
</evidence>
<dbReference type="PANTHER" id="PTHR30086">
    <property type="entry name" value="ARGININE EXPORTER PROTEIN ARGO"/>
    <property type="match status" value="1"/>
</dbReference>
<feature type="transmembrane region" description="Helical" evidence="6">
    <location>
        <begin position="6"/>
        <end position="26"/>
    </location>
</feature>
<evidence type="ECO:0000313" key="8">
    <source>
        <dbReference type="Proteomes" id="UP000093523"/>
    </source>
</evidence>
<dbReference type="PIRSF" id="PIRSF006324">
    <property type="entry name" value="LeuE"/>
    <property type="match status" value="1"/>
</dbReference>
<reference evidence="7 8" key="1">
    <citation type="submission" date="2016-06" db="EMBL/GenBank/DDBJ databases">
        <authorList>
            <person name="Kjaerup R.B."/>
            <person name="Dalgaard T.S."/>
            <person name="Juul-Madsen H.R."/>
        </authorList>
    </citation>
    <scope>NUCLEOTIDE SEQUENCE [LARGE SCALE GENOMIC DNA]</scope>
    <source>
        <strain evidence="7 8">1S159</strain>
    </source>
</reference>
<evidence type="ECO:0000256" key="1">
    <source>
        <dbReference type="ARBA" id="ARBA00004651"/>
    </source>
</evidence>
<gene>
    <name evidence="7" type="ORF">A6E04_04005</name>
</gene>
<protein>
    <submittedName>
        <fullName evidence="7">Homoserine lactone transporter</fullName>
    </submittedName>
</protein>
<dbReference type="PANTHER" id="PTHR30086:SF20">
    <property type="entry name" value="ARGININE EXPORTER PROTEIN ARGO-RELATED"/>
    <property type="match status" value="1"/>
</dbReference>
<evidence type="ECO:0000256" key="6">
    <source>
        <dbReference type="SAM" id="Phobius"/>
    </source>
</evidence>
<feature type="transmembrane region" description="Helical" evidence="6">
    <location>
        <begin position="121"/>
        <end position="141"/>
    </location>
</feature>
<keyword evidence="2" id="KW-1003">Cell membrane</keyword>
<feature type="transmembrane region" description="Helical" evidence="6">
    <location>
        <begin position="38"/>
        <end position="56"/>
    </location>
</feature>
<keyword evidence="4 6" id="KW-1133">Transmembrane helix</keyword>
<dbReference type="EMBL" id="MAJU01000004">
    <property type="protein sequence ID" value="OCH23074.1"/>
    <property type="molecule type" value="Genomic_DNA"/>
</dbReference>
<comment type="caution">
    <text evidence="7">The sequence shown here is derived from an EMBL/GenBank/DDBJ whole genome shotgun (WGS) entry which is preliminary data.</text>
</comment>
<dbReference type="AlphaFoldDB" id="A0A1B9P3N5"/>
<evidence type="ECO:0000313" key="7">
    <source>
        <dbReference type="EMBL" id="OCH23074.1"/>
    </source>
</evidence>
<dbReference type="Proteomes" id="UP000093523">
    <property type="component" value="Unassembled WGS sequence"/>
</dbReference>
<organism evidence="7 8">
    <name type="scientific">Aliivibrio logei</name>
    <name type="common">Vibrio logei</name>
    <dbReference type="NCBI Taxonomy" id="688"/>
    <lineage>
        <taxon>Bacteria</taxon>
        <taxon>Pseudomonadati</taxon>
        <taxon>Pseudomonadota</taxon>
        <taxon>Gammaproteobacteria</taxon>
        <taxon>Vibrionales</taxon>
        <taxon>Vibrionaceae</taxon>
        <taxon>Aliivibrio</taxon>
    </lineage>
</organism>
<name>A0A1B9P3N5_ALILO</name>